<keyword evidence="6" id="KW-1185">Reference proteome</keyword>
<dbReference type="Gene3D" id="2.60.120.260">
    <property type="entry name" value="Galactose-binding domain-like"/>
    <property type="match status" value="1"/>
</dbReference>
<feature type="domain" description="CBM6" evidence="4">
    <location>
        <begin position="882"/>
        <end position="1004"/>
    </location>
</feature>
<dbReference type="InterPro" id="IPR026444">
    <property type="entry name" value="Secre_tail"/>
</dbReference>
<feature type="region of interest" description="Disordered" evidence="2">
    <location>
        <begin position="667"/>
        <end position="692"/>
    </location>
</feature>
<dbReference type="CDD" id="cd04084">
    <property type="entry name" value="CBM6_xylanase-like"/>
    <property type="match status" value="1"/>
</dbReference>
<name>A0ABU5SPQ1_9BACT</name>
<evidence type="ECO:0000259" key="4">
    <source>
        <dbReference type="PROSITE" id="PS51175"/>
    </source>
</evidence>
<dbReference type="Proteomes" id="UP001302222">
    <property type="component" value="Unassembled WGS sequence"/>
</dbReference>
<feature type="compositionally biased region" description="Polar residues" evidence="2">
    <location>
        <begin position="668"/>
        <end position="678"/>
    </location>
</feature>
<dbReference type="InterPro" id="IPR005084">
    <property type="entry name" value="CBM6"/>
</dbReference>
<protein>
    <submittedName>
        <fullName evidence="5">Cellulose binding domain-containing protein</fullName>
    </submittedName>
</protein>
<dbReference type="Gene3D" id="2.60.40.1080">
    <property type="match status" value="2"/>
</dbReference>
<keyword evidence="1" id="KW-0732">Signal</keyword>
<feature type="domain" description="CBM3" evidence="3">
    <location>
        <begin position="2003"/>
        <end position="2155"/>
    </location>
</feature>
<dbReference type="Pfam" id="PF03422">
    <property type="entry name" value="CBM_6"/>
    <property type="match status" value="1"/>
</dbReference>
<comment type="caution">
    <text evidence="5">The sequence shown here is derived from an EMBL/GenBank/DDBJ whole genome shotgun (WGS) entry which is preliminary data.</text>
</comment>
<dbReference type="EMBL" id="JAYGIM010000019">
    <property type="protein sequence ID" value="MEA5429290.1"/>
    <property type="molecule type" value="Genomic_DNA"/>
</dbReference>
<evidence type="ECO:0000256" key="1">
    <source>
        <dbReference type="ARBA" id="ARBA00022729"/>
    </source>
</evidence>
<dbReference type="SUPFAM" id="SSF49384">
    <property type="entry name" value="Carbohydrate-binding domain"/>
    <property type="match status" value="2"/>
</dbReference>
<dbReference type="InterPro" id="IPR036966">
    <property type="entry name" value="CBM3_sf"/>
</dbReference>
<accession>A0ABU5SPQ1</accession>
<evidence type="ECO:0000256" key="2">
    <source>
        <dbReference type="SAM" id="MobiDB-lite"/>
    </source>
</evidence>
<dbReference type="Gene3D" id="2.60.40.710">
    <property type="entry name" value="Endoglucanase-like"/>
    <property type="match status" value="2"/>
</dbReference>
<proteinExistence type="predicted"/>
<dbReference type="Pfam" id="PF00942">
    <property type="entry name" value="CBM_3"/>
    <property type="match status" value="2"/>
</dbReference>
<gene>
    <name evidence="5" type="ORF">VB798_22045</name>
</gene>
<dbReference type="InterPro" id="IPR008965">
    <property type="entry name" value="CBM2/CBM3_carb-bd_dom_sf"/>
</dbReference>
<dbReference type="RefSeq" id="WP_323689412.1">
    <property type="nucleotide sequence ID" value="NZ_JAYGIM010000019.1"/>
</dbReference>
<dbReference type="InterPro" id="IPR008979">
    <property type="entry name" value="Galactose-bd-like_sf"/>
</dbReference>
<dbReference type="InterPro" id="IPR001956">
    <property type="entry name" value="CBM3"/>
</dbReference>
<dbReference type="InterPro" id="IPR006584">
    <property type="entry name" value="Cellulose-bd_IV"/>
</dbReference>
<dbReference type="NCBIfam" id="TIGR04183">
    <property type="entry name" value="Por_Secre_tail"/>
    <property type="match status" value="1"/>
</dbReference>
<evidence type="ECO:0000313" key="6">
    <source>
        <dbReference type="Proteomes" id="UP001302222"/>
    </source>
</evidence>
<evidence type="ECO:0000313" key="5">
    <source>
        <dbReference type="EMBL" id="MEA5429290.1"/>
    </source>
</evidence>
<dbReference type="SUPFAM" id="SSF49785">
    <property type="entry name" value="Galactose-binding domain-like"/>
    <property type="match status" value="1"/>
</dbReference>
<reference evidence="5 6" key="1">
    <citation type="submission" date="2023-12" db="EMBL/GenBank/DDBJ databases">
        <title>Novel species of the genus Arcicella isolated from rivers.</title>
        <authorList>
            <person name="Lu H."/>
        </authorList>
    </citation>
    <scope>NUCLEOTIDE SEQUENCE [LARGE SCALE GENOMIC DNA]</scope>
    <source>
        <strain evidence="5 6">DC25W</strain>
    </source>
</reference>
<evidence type="ECO:0000259" key="3">
    <source>
        <dbReference type="PROSITE" id="PS51172"/>
    </source>
</evidence>
<dbReference type="SMART" id="SM00606">
    <property type="entry name" value="CBD_IV"/>
    <property type="match status" value="1"/>
</dbReference>
<feature type="domain" description="CBM3" evidence="3">
    <location>
        <begin position="1848"/>
        <end position="2000"/>
    </location>
</feature>
<organism evidence="5 6">
    <name type="scientific">Arcicella lustrica</name>
    <dbReference type="NCBI Taxonomy" id="2984196"/>
    <lineage>
        <taxon>Bacteria</taxon>
        <taxon>Pseudomonadati</taxon>
        <taxon>Bacteroidota</taxon>
        <taxon>Cytophagia</taxon>
        <taxon>Cytophagales</taxon>
        <taxon>Flectobacillaceae</taxon>
        <taxon>Arcicella</taxon>
    </lineage>
</organism>
<sequence>MLMVSFCVRIPLQAQHLDEVIFGNSTSETVHGLTTYNPAKVDTYTGQEGQTAKRFLPDLTNPYQGSYVGIYGGEISFVLRVDGTKQNYFTIKFGGDEYNGGRILLNVEGKEVGLRAGGDEEIFMDKTQDGQVISQGAFFFRTVPLPKSLTDGKKTVLVRLRSTGRYYAYGTPHIYASYQRTLDANTCGVYRAYIHTNPLFTLPSEDLVGNTPNYSTLPATADDMATIRAGIIQRNEAKITSLLAGSNSIVTDPNNYYNTIEVLAEAYHRPDNSVAYHNPSVITKIRNAIDQHVINSNNGTILASSSWGGAFGRSAYGAYIVYDQLTGLDDVVDLGGGSGLTRRVQWLKIFKASFDFGVVNRRDAVTNQTMEAAMSVYGAALAMSKLDPTTYGAFPAITFHHVLEACGIEQFTGAMTNLTSSMPTLGNPASSTKAAGFYFMTPKGTSHEPGWVSPDCYGNLANKIMEFFYMSKKDPTITTYGVGKGDMRLLDLALKHTKTQALFTYPSINNGKRSILSEGVICWRNTYLPGEPFYGNPWVAAETKDTEAIGYIKQMAEDGKLSNLLAEDPKLTWLHFLPEVLDTLATKTSTARMPSSPNQPDYVAADEENGVIAIKNGTEQLFVTLFSRAYAVNKLAKVHYINPTTERKIELRPDVIEYYRAGTGFATRPTSASGSQSGDAPDKPQSAYGGQQDPYVSYNRTSAYITDRQLLDFYQLQIGKYLVGMNTTKDLTKTIVVPASLVGLSAYDIATGNTITLTANMTLSPSTSKVYYIGSASDTGGLLADDTTIPSGVNKTSLNTKVAEMEAFATSSTTVANVSILEKVGFYRHNLFDIFIQKLALAKYASQYANTSQTQVDVALSELDIAYINLVGNTFSSVNPYERIEAESYSSQSGIQTENTNDIDGDKNLSFVGAGDYTRYNQVDFKSVGATKFYIRYAIPTTSTSVEIRTGSVSGPLVGKINLSVTGAWQNWATDSCKISGLTGIQDLFLVYKGAVNVNWFYFDSTAASYQSQVITFPALPSTSTTAADFDPNATTNSGLSITYTSSNTSVATIINGKIHIVGAGISTITASQEGNWTYNAANDVVKTLVVTGIAAGDYVSSGTMNWNGGVWNISNGAGGYSGTATTAPTASINVHILSGHTVTLATTGGNCKNLTVQSGGTLTETIALTVAGSMMMNGTMTSSQAVTANSDLAVGGTWTMSNNLSTAKNLSILPSGIIKGSTTAGGSVQSLNIGGTNTFIVIDGQLGGASTGTSGESIRMYTTGSGTITFTGSGKVFLARFQPNSSSAQSIIMDVDMNFNNFNSSPSTGFTLQNNSANSTTKSLTINAGKTLKLTNANCGFHNVYNASTAPTAQSGDIVYNVNGTLDVSATSFVFYSVNNTSSPSPLQNLILNVGSTGTLKLGRNVRMLKAMPTQTVAINVANGGVIDESIFALNLTITPVSSNGTSSTNSVWFSLAPNAIYKQLVSANVTTPFWIGTSNSSYNPVTVTPSTETIFTVGVEEGNVPSGLLVPSKALNRTWTITPAIASLTNLQFAYNDDQGNTDFNPFADVQLMNYNSENSTWKNVSSFVGPQSSTSTNKIVNFSGINSLGSFTLSNDYILSQNITFNSLSDKTIGDADFEVGATTSSGLIVSYSSSDTLVAKIVANKVHIVGVGTTTITASQTGSNLYNPATDVSQSLTVSKLSQSITFNALANKTIFDADFDAGATASSGLTVTYSSSDTSVAKIVANKIHIVGAGTTTIIASQTGGNLYNPATDVSQSLTVSKLSQSITFNALANKTIFDADFDAGALASSGLTVSYSSSDTSVAKIVANKIHIIGAGTTTITASQTGSNLYNPATDVSQSLMVISVLKVKYQDSDNNLSNNQIKPNLTIINEGSVAVPYSELTVRYWFTAENFKEINTWIDYAQLGNSKVKMKYVALPNPRTGAFGYIEYGFETSAGNLSANSNSGVIQSRFANTDWSNLSEGDDYSHINASAYTFNDHITLYRNGLLIYGSEPAVVPTDLKIKVYTQSKSSANTNTISTYLKINNEGNIPVNYSDLKVRYWFTKEGTVALNYYLDYALLGNSNIQGQFTSLSPVKEGADNYLEISVKPSVGILYPSSSTGNIQYRIAKTDWSNFNQLNDYSYLSNIEMVLNEKVSVYYQGQLIAGTEPAVISNARISVAAEEPSSVLEATMLGNPITGDRGTVEIKGTQGLTTTISLTNISGVEVLSHTLEQPNDDERFTFLTNKFTAGVYLLKVVSGNRHFIVKVIIQ</sequence>
<dbReference type="PROSITE" id="PS51175">
    <property type="entry name" value="CBM6"/>
    <property type="match status" value="1"/>
</dbReference>
<dbReference type="SMART" id="SM01067">
    <property type="entry name" value="CBM_3"/>
    <property type="match status" value="2"/>
</dbReference>
<dbReference type="PROSITE" id="PS51172">
    <property type="entry name" value="CBM3"/>
    <property type="match status" value="2"/>
</dbReference>